<proteinExistence type="predicted"/>
<dbReference type="PANTHER" id="PTHR42085:SF2">
    <property type="entry name" value="F-BOX DOMAIN-CONTAINING PROTEIN"/>
    <property type="match status" value="1"/>
</dbReference>
<evidence type="ECO:0000313" key="2">
    <source>
        <dbReference type="Proteomes" id="UP000664169"/>
    </source>
</evidence>
<organism evidence="1 2">
    <name type="scientific">Gomphillus americanus</name>
    <dbReference type="NCBI Taxonomy" id="1940652"/>
    <lineage>
        <taxon>Eukaryota</taxon>
        <taxon>Fungi</taxon>
        <taxon>Dikarya</taxon>
        <taxon>Ascomycota</taxon>
        <taxon>Pezizomycotina</taxon>
        <taxon>Lecanoromycetes</taxon>
        <taxon>OSLEUM clade</taxon>
        <taxon>Ostropomycetidae</taxon>
        <taxon>Ostropales</taxon>
        <taxon>Graphidaceae</taxon>
        <taxon>Gomphilloideae</taxon>
        <taxon>Gomphillus</taxon>
    </lineage>
</organism>
<sequence>MPATGVPFLDLHFKIRWRIYHFAGLKRSCPIALIGLSICPNGIGAQGTLPKGLFLVCRSISSESLQYFFRENRFMIVGNYPSDLDAIRQLPRRGLDNVRFLEVHFNPWRDDRNHNDNICHVHGKHGFNGHEEDVLLERSLESITVADFSIIWALDRFCGYLAGVFSHDPVHLTLFCSAESPDIAARIHKSIEQMQTWHTCIVRLDIRPALSLGLPARSTIGKLTRRVFPFFKLPAEIRFRILGYTDLHPRIGSNPYSEDLFVVNGRLRTSYWIYRGDHDSFRTIPFPLFLVSKQMEQEAEDVLFLYNCLDIGGGILEAPNYLTSSPKGRLRAISYLRLYFTPEDLSLWIQATRSAWRVLVKFMRNNLNNSRLCLAIDICEHAIPVRWKVDNANVRFEYEAICELALDLRELKLEDLHLILPQALTFLETLLEQKVVAPGYNSSRGNRRAKDVSSSWSKPSIVAGQRPIRFGRGRMLDGCDELEMYNELPAWHNKLPAWHIRAWEAIVRCYNITDEEH</sequence>
<accession>A0A8H3F1Y5</accession>
<reference evidence="1" key="1">
    <citation type="submission" date="2021-03" db="EMBL/GenBank/DDBJ databases">
        <authorList>
            <person name="Tagirdzhanova G."/>
        </authorList>
    </citation>
    <scope>NUCLEOTIDE SEQUENCE</scope>
</reference>
<gene>
    <name evidence="1" type="ORF">GOMPHAMPRED_007802</name>
</gene>
<dbReference type="PANTHER" id="PTHR42085">
    <property type="entry name" value="F-BOX DOMAIN-CONTAINING PROTEIN"/>
    <property type="match status" value="1"/>
</dbReference>
<evidence type="ECO:0000313" key="1">
    <source>
        <dbReference type="EMBL" id="CAF9912891.1"/>
    </source>
</evidence>
<dbReference type="EMBL" id="CAJPDQ010000007">
    <property type="protein sequence ID" value="CAF9912891.1"/>
    <property type="molecule type" value="Genomic_DNA"/>
</dbReference>
<comment type="caution">
    <text evidence="1">The sequence shown here is derived from an EMBL/GenBank/DDBJ whole genome shotgun (WGS) entry which is preliminary data.</text>
</comment>
<keyword evidence="2" id="KW-1185">Reference proteome</keyword>
<dbReference type="Proteomes" id="UP000664169">
    <property type="component" value="Unassembled WGS sequence"/>
</dbReference>
<dbReference type="InterPro" id="IPR038883">
    <property type="entry name" value="AN11006-like"/>
</dbReference>
<protein>
    <submittedName>
        <fullName evidence="1">Uncharacterized protein</fullName>
    </submittedName>
</protein>
<name>A0A8H3F1Y5_9LECA</name>
<dbReference type="AlphaFoldDB" id="A0A8H3F1Y5"/>
<dbReference type="OrthoDB" id="5129507at2759"/>